<evidence type="ECO:0000313" key="3">
    <source>
        <dbReference type="WBParaSite" id="PSU_v2.g10210.t1"/>
    </source>
</evidence>
<protein>
    <submittedName>
        <fullName evidence="3">Uncharacterized protein</fullName>
    </submittedName>
</protein>
<feature type="chain" id="PRO_5036834425" evidence="1">
    <location>
        <begin position="20"/>
        <end position="236"/>
    </location>
</feature>
<dbReference type="AlphaFoldDB" id="A0A914XUK1"/>
<keyword evidence="1" id="KW-0732">Signal</keyword>
<sequence length="236" mass="26742">MFGFLLILFISQIISLSFCQCKIGTFIFENNEHWMQNKYFNVTCQRGRIQVLNCVTDRGTVLPVGTLPFIEDGIKYTCDPAEDSQDHSDYPENPFEGSGETEIVGDCENGNLEYEFHGFLVSCITNKILGCVNPKGQLIRHGYFVVKDKLLKFCKVYANGRKARIENKGCFNGSLIDSVANQIYHVPKYTIWSEGRLQLRCGDNGIQIYKCPLKDGKTIHTGSAWLDENNVLNVCR</sequence>
<reference evidence="3" key="1">
    <citation type="submission" date="2022-11" db="UniProtKB">
        <authorList>
            <consortium name="WormBaseParasite"/>
        </authorList>
    </citation>
    <scope>IDENTIFICATION</scope>
</reference>
<organism evidence="2 3">
    <name type="scientific">Panagrolaimus superbus</name>
    <dbReference type="NCBI Taxonomy" id="310955"/>
    <lineage>
        <taxon>Eukaryota</taxon>
        <taxon>Metazoa</taxon>
        <taxon>Ecdysozoa</taxon>
        <taxon>Nematoda</taxon>
        <taxon>Chromadorea</taxon>
        <taxon>Rhabditida</taxon>
        <taxon>Tylenchina</taxon>
        <taxon>Panagrolaimomorpha</taxon>
        <taxon>Panagrolaimoidea</taxon>
        <taxon>Panagrolaimidae</taxon>
        <taxon>Panagrolaimus</taxon>
    </lineage>
</organism>
<dbReference type="WBParaSite" id="PSU_v2.g10210.t1">
    <property type="protein sequence ID" value="PSU_v2.g10210.t1"/>
    <property type="gene ID" value="PSU_v2.g10210"/>
</dbReference>
<keyword evidence="2" id="KW-1185">Reference proteome</keyword>
<name>A0A914XUK1_9BILA</name>
<feature type="signal peptide" evidence="1">
    <location>
        <begin position="1"/>
        <end position="19"/>
    </location>
</feature>
<dbReference type="Proteomes" id="UP000887577">
    <property type="component" value="Unplaced"/>
</dbReference>
<evidence type="ECO:0000256" key="1">
    <source>
        <dbReference type="SAM" id="SignalP"/>
    </source>
</evidence>
<accession>A0A914XUK1</accession>
<evidence type="ECO:0000313" key="2">
    <source>
        <dbReference type="Proteomes" id="UP000887577"/>
    </source>
</evidence>
<proteinExistence type="predicted"/>